<protein>
    <submittedName>
        <fullName evidence="1">Uncharacterized protein</fullName>
    </submittedName>
</protein>
<organism evidence="1 2">
    <name type="scientific">Avena sativa</name>
    <name type="common">Oat</name>
    <dbReference type="NCBI Taxonomy" id="4498"/>
    <lineage>
        <taxon>Eukaryota</taxon>
        <taxon>Viridiplantae</taxon>
        <taxon>Streptophyta</taxon>
        <taxon>Embryophyta</taxon>
        <taxon>Tracheophyta</taxon>
        <taxon>Spermatophyta</taxon>
        <taxon>Magnoliopsida</taxon>
        <taxon>Liliopsida</taxon>
        <taxon>Poales</taxon>
        <taxon>Poaceae</taxon>
        <taxon>BOP clade</taxon>
        <taxon>Pooideae</taxon>
        <taxon>Poodae</taxon>
        <taxon>Poeae</taxon>
        <taxon>Poeae Chloroplast Group 1 (Aveneae type)</taxon>
        <taxon>Aveninae</taxon>
        <taxon>Avena</taxon>
    </lineage>
</organism>
<accession>A0ACD5Z324</accession>
<proteinExistence type="predicted"/>
<name>A0ACD5Z324_AVESA</name>
<reference evidence="1" key="2">
    <citation type="submission" date="2025-09" db="UniProtKB">
        <authorList>
            <consortium name="EnsemblPlants"/>
        </authorList>
    </citation>
    <scope>IDENTIFICATION</scope>
</reference>
<evidence type="ECO:0000313" key="2">
    <source>
        <dbReference type="Proteomes" id="UP001732700"/>
    </source>
</evidence>
<dbReference type="Proteomes" id="UP001732700">
    <property type="component" value="Chromosome 6C"/>
</dbReference>
<evidence type="ECO:0000313" key="1">
    <source>
        <dbReference type="EnsemblPlants" id="AVESA.00010b.r2.6CG1120350.1.CDS"/>
    </source>
</evidence>
<dbReference type="EnsemblPlants" id="AVESA.00010b.r2.6CG1120350.1">
    <property type="protein sequence ID" value="AVESA.00010b.r2.6CG1120350.1.CDS"/>
    <property type="gene ID" value="AVESA.00010b.r2.6CG1120350"/>
</dbReference>
<sequence>MSSCEAEYVAAASAACQAVWLRRLLSDMTGAKDSATMIYIDNKSAIQLCKNPVFHDRSKHIEVRYHFIRDCIVSGKIDVEHVSMGEHLADILTKPLARVRFQELRTRLGMVIINGQLSNGDAHRLLDGMPLRKKDESAPRVSGADRIGSLPDHPLHHVLSFLPAHTAVRACVLTRRWHDLWRSTIGLRIVGLDGPNCARDLWVFVDHLLILRERTDLDTVEIKFDHFHGDDDLYLKLRTPFALMCKVRVLTIHLDGPSYHYLDGLPLASRQLRILDLEGVSLGEDFLDFASCPALEDLKMNLCEISVDEISSRSLKHLSITRCYSESGSRVHVSTPGLVSLSLKLDGFSGPIPFLDNMASLESARVHLQDDCEDDCLNYESGVPYGVNNRNNNACENCDHVNDDCSSSLLLLGSISSAKHVELISECGKLMFARYLKHCPTFVKLKTLLLNEYWCEAPDLDPLACVLKDSPVLEKLTLQLFSKGPNHKVEMKGSYSSMERSSAISGHLNIVEVKCNVVDGSILKVLKFLCAFNISKLR</sequence>
<keyword evidence="2" id="KW-1185">Reference proteome</keyword>
<reference evidence="1" key="1">
    <citation type="submission" date="2021-05" db="EMBL/GenBank/DDBJ databases">
        <authorList>
            <person name="Scholz U."/>
            <person name="Mascher M."/>
            <person name="Fiebig A."/>
        </authorList>
    </citation>
    <scope>NUCLEOTIDE SEQUENCE [LARGE SCALE GENOMIC DNA]</scope>
</reference>